<dbReference type="EMBL" id="JBGNUJ010000013">
    <property type="protein sequence ID" value="KAL3952053.1"/>
    <property type="molecule type" value="Genomic_DNA"/>
</dbReference>
<evidence type="ECO:0000313" key="1">
    <source>
        <dbReference type="EMBL" id="KAL3952053.1"/>
    </source>
</evidence>
<gene>
    <name evidence="1" type="ORF">ACCO45_013770</name>
</gene>
<sequence>MHSRPKGDPEKVYSPVEADPGPPHPGTAPQTPRHKAASERSSNQRNRQVAAAPRMLSMWSPSSGPASMTCAAWIASHTEGLPPAPGRRTRQAAVKCLSSAVSSFGPMRFPYARTVELATGISSVPAVLARRGVWATAAMTRGHNGRSMPPLASNATKYCATQLTVRKSLGARMPARKVVDELSPMKTTSDNDDRLLQIEPRAKSLWGTGYSKMLSHRALRSRSSPARGRNERGEHKLRHPGRKHWHASRGVRGRPASGTAAVGFGLHRHLTPGGSRRRVLSAPSCCLLEYAKRRASAHMNLPLSVHHTVTQPGGACSILLLLPAARSWHLGATTGAAVAVAVAAANFRPRQTADVAAFVNVGCRILRVVGQSRRSPDNSRAKQPWSSNGVESERVSRRGVSFGERKSERTRKLKRGEWRWRASVKPVPSLRAG</sequence>
<comment type="caution">
    <text evidence="1">The sequence shown here is derived from an EMBL/GenBank/DDBJ whole genome shotgun (WGS) entry which is preliminary data.</text>
</comment>
<proteinExistence type="predicted"/>
<evidence type="ECO:0000313" key="2">
    <source>
        <dbReference type="Proteomes" id="UP001638806"/>
    </source>
</evidence>
<dbReference type="Proteomes" id="UP001638806">
    <property type="component" value="Unassembled WGS sequence"/>
</dbReference>
<accession>A0ACC4D7V3</accession>
<keyword evidence="2" id="KW-1185">Reference proteome</keyword>
<name>A0ACC4D7V3_PURLI</name>
<reference evidence="1" key="1">
    <citation type="submission" date="2024-12" db="EMBL/GenBank/DDBJ databases">
        <title>Comparative genomics and development of molecular markers within Purpureocillium lilacinum and among Purpureocillium species.</title>
        <authorList>
            <person name="Yeh Z.-Y."/>
            <person name="Ni N.-T."/>
            <person name="Lo P.-H."/>
            <person name="Mushyakhwo K."/>
            <person name="Lin C.-F."/>
            <person name="Nai Y.-S."/>
        </authorList>
    </citation>
    <scope>NUCLEOTIDE SEQUENCE</scope>
    <source>
        <strain evidence="1">NCHU-NPUST-175</strain>
    </source>
</reference>
<protein>
    <submittedName>
        <fullName evidence="1">Uncharacterized protein</fullName>
    </submittedName>
</protein>
<organism evidence="1 2">
    <name type="scientific">Purpureocillium lilacinum</name>
    <name type="common">Paecilomyces lilacinus</name>
    <dbReference type="NCBI Taxonomy" id="33203"/>
    <lineage>
        <taxon>Eukaryota</taxon>
        <taxon>Fungi</taxon>
        <taxon>Dikarya</taxon>
        <taxon>Ascomycota</taxon>
        <taxon>Pezizomycotina</taxon>
        <taxon>Sordariomycetes</taxon>
        <taxon>Hypocreomycetidae</taxon>
        <taxon>Hypocreales</taxon>
        <taxon>Ophiocordycipitaceae</taxon>
        <taxon>Purpureocillium</taxon>
    </lineage>
</organism>